<dbReference type="EC" id="2.7.13.3" evidence="2"/>
<keyword evidence="8" id="KW-0547">Nucleotide-binding</keyword>
<feature type="domain" description="Cyclic nucleotide-binding" evidence="6">
    <location>
        <begin position="11"/>
        <end position="115"/>
    </location>
</feature>
<dbReference type="PRINTS" id="PR00344">
    <property type="entry name" value="BCTRLSENSOR"/>
</dbReference>
<organism evidence="8 9">
    <name type="scientific">Nocardioides silvaticus</name>
    <dbReference type="NCBI Taxonomy" id="2201891"/>
    <lineage>
        <taxon>Bacteria</taxon>
        <taxon>Bacillati</taxon>
        <taxon>Actinomycetota</taxon>
        <taxon>Actinomycetes</taxon>
        <taxon>Propionibacteriales</taxon>
        <taxon>Nocardioidaceae</taxon>
        <taxon>Nocardioides</taxon>
    </lineage>
</organism>
<accession>A0A316TJ45</accession>
<comment type="caution">
    <text evidence="8">The sequence shown here is derived from an EMBL/GenBank/DDBJ whole genome shotgun (WGS) entry which is preliminary data.</text>
</comment>
<dbReference type="SMART" id="SM00387">
    <property type="entry name" value="HATPase_c"/>
    <property type="match status" value="1"/>
</dbReference>
<sequence length="460" mass="48931">MTLEELRALPLLEGLDDGRLQDLLDVAIEVVAAPGQVLWSAGEPADGWWVLLDGAVDLVRLTGRDEIAIGAMRSPGMWAGGLRAWDETGVYLVTGRVAEDTRMLRLDAALLRELLQRWFALGVHLMDGLSRTIRSVEATARQRESLVALGTLAAGLAHEINNPAAAATRAVDSLTETVEQLAASVATLSSTLTDGERLVRLAMLRDELDTAPVARDPIAAADAEDELADWLEGNGVGDGWRLAPALTAAGADPAWCERVLAEAGRDGLAAALTWMTGALAARAMLGELSESTRRISDLVGAVKSYSQMDRSARQRVDVREGLESSLTVLGHKLHPGLEVVRDYAPGTSIDGYPGELNQVWTNLLDNAIDVMPGIGTLRVSTSAEGEAVVVEIADTGGGMPPEVVARAFEAFYTTKDVGKGTGLGLDIARRIIEERHGGEIFLDSSPDGTTVRVRLPLRAG</sequence>
<gene>
    <name evidence="8" type="ORF">DJ010_10925</name>
</gene>
<keyword evidence="4" id="KW-0808">Transferase</keyword>
<keyword evidence="5" id="KW-0902">Two-component regulatory system</keyword>
<dbReference type="Pfam" id="PF00027">
    <property type="entry name" value="cNMP_binding"/>
    <property type="match status" value="1"/>
</dbReference>
<dbReference type="InterPro" id="IPR005467">
    <property type="entry name" value="His_kinase_dom"/>
</dbReference>
<evidence type="ECO:0000256" key="2">
    <source>
        <dbReference type="ARBA" id="ARBA00012438"/>
    </source>
</evidence>
<evidence type="ECO:0000313" key="9">
    <source>
        <dbReference type="Proteomes" id="UP000245507"/>
    </source>
</evidence>
<dbReference type="Gene3D" id="3.30.565.10">
    <property type="entry name" value="Histidine kinase-like ATPase, C-terminal domain"/>
    <property type="match status" value="1"/>
</dbReference>
<dbReference type="Gene3D" id="2.60.120.10">
    <property type="entry name" value="Jelly Rolls"/>
    <property type="match status" value="1"/>
</dbReference>
<dbReference type="GO" id="GO:0005524">
    <property type="term" value="F:ATP binding"/>
    <property type="evidence" value="ECO:0007669"/>
    <property type="project" value="UniProtKB-KW"/>
</dbReference>
<evidence type="ECO:0000259" key="6">
    <source>
        <dbReference type="PROSITE" id="PS50042"/>
    </source>
</evidence>
<dbReference type="InterPro" id="IPR036890">
    <property type="entry name" value="HATPase_C_sf"/>
</dbReference>
<dbReference type="PANTHER" id="PTHR43065">
    <property type="entry name" value="SENSOR HISTIDINE KINASE"/>
    <property type="match status" value="1"/>
</dbReference>
<dbReference type="Gene3D" id="1.10.287.130">
    <property type="match status" value="1"/>
</dbReference>
<evidence type="ECO:0000256" key="3">
    <source>
        <dbReference type="ARBA" id="ARBA00022553"/>
    </source>
</evidence>
<dbReference type="Proteomes" id="UP000245507">
    <property type="component" value="Unassembled WGS sequence"/>
</dbReference>
<dbReference type="PANTHER" id="PTHR43065:SF48">
    <property type="entry name" value="HISTIDINE KINASE"/>
    <property type="match status" value="1"/>
</dbReference>
<dbReference type="InterPro" id="IPR003594">
    <property type="entry name" value="HATPase_dom"/>
</dbReference>
<evidence type="ECO:0000313" key="8">
    <source>
        <dbReference type="EMBL" id="PWN03065.1"/>
    </source>
</evidence>
<keyword evidence="3" id="KW-0597">Phosphoprotein</keyword>
<dbReference type="CDD" id="cd00038">
    <property type="entry name" value="CAP_ED"/>
    <property type="match status" value="1"/>
</dbReference>
<dbReference type="SUPFAM" id="SSF51206">
    <property type="entry name" value="cAMP-binding domain-like"/>
    <property type="match status" value="1"/>
</dbReference>
<reference evidence="8 9" key="1">
    <citation type="submission" date="2018-05" db="EMBL/GenBank/DDBJ databases">
        <title>Nocardioides silvaticus genome.</title>
        <authorList>
            <person name="Li C."/>
            <person name="Wang G."/>
        </authorList>
    </citation>
    <scope>NUCLEOTIDE SEQUENCE [LARGE SCALE GENOMIC DNA]</scope>
    <source>
        <strain evidence="8 9">CCTCC AB 2018079</strain>
    </source>
</reference>
<dbReference type="SMART" id="SM00100">
    <property type="entry name" value="cNMP"/>
    <property type="match status" value="1"/>
</dbReference>
<dbReference type="InterPro" id="IPR014710">
    <property type="entry name" value="RmlC-like_jellyroll"/>
</dbReference>
<keyword evidence="8" id="KW-0067">ATP-binding</keyword>
<dbReference type="SUPFAM" id="SSF55874">
    <property type="entry name" value="ATPase domain of HSP90 chaperone/DNA topoisomerase II/histidine kinase"/>
    <property type="match status" value="1"/>
</dbReference>
<dbReference type="InterPro" id="IPR003661">
    <property type="entry name" value="HisK_dim/P_dom"/>
</dbReference>
<dbReference type="PROSITE" id="PS50109">
    <property type="entry name" value="HIS_KIN"/>
    <property type="match status" value="1"/>
</dbReference>
<dbReference type="GO" id="GO:0000155">
    <property type="term" value="F:phosphorelay sensor kinase activity"/>
    <property type="evidence" value="ECO:0007669"/>
    <property type="project" value="InterPro"/>
</dbReference>
<evidence type="ECO:0000256" key="4">
    <source>
        <dbReference type="ARBA" id="ARBA00022777"/>
    </source>
</evidence>
<keyword evidence="9" id="KW-1185">Reference proteome</keyword>
<dbReference type="AlphaFoldDB" id="A0A316TJ45"/>
<dbReference type="Pfam" id="PF02518">
    <property type="entry name" value="HATPase_c"/>
    <property type="match status" value="1"/>
</dbReference>
<dbReference type="InterPro" id="IPR018490">
    <property type="entry name" value="cNMP-bd_dom_sf"/>
</dbReference>
<comment type="catalytic activity">
    <reaction evidence="1">
        <text>ATP + protein L-histidine = ADP + protein N-phospho-L-histidine.</text>
        <dbReference type="EC" id="2.7.13.3"/>
    </reaction>
</comment>
<evidence type="ECO:0000256" key="5">
    <source>
        <dbReference type="ARBA" id="ARBA00023012"/>
    </source>
</evidence>
<dbReference type="InterPro" id="IPR000595">
    <property type="entry name" value="cNMP-bd_dom"/>
</dbReference>
<evidence type="ECO:0000256" key="1">
    <source>
        <dbReference type="ARBA" id="ARBA00000085"/>
    </source>
</evidence>
<dbReference type="EMBL" id="QGDD01000004">
    <property type="protein sequence ID" value="PWN03065.1"/>
    <property type="molecule type" value="Genomic_DNA"/>
</dbReference>
<keyword evidence="4" id="KW-0418">Kinase</keyword>
<dbReference type="InterPro" id="IPR004358">
    <property type="entry name" value="Sig_transdc_His_kin-like_C"/>
</dbReference>
<dbReference type="CDD" id="cd00082">
    <property type="entry name" value="HisKA"/>
    <property type="match status" value="1"/>
</dbReference>
<evidence type="ECO:0000259" key="7">
    <source>
        <dbReference type="PROSITE" id="PS50109"/>
    </source>
</evidence>
<proteinExistence type="predicted"/>
<name>A0A316TJ45_9ACTN</name>
<dbReference type="PROSITE" id="PS50042">
    <property type="entry name" value="CNMP_BINDING_3"/>
    <property type="match status" value="1"/>
</dbReference>
<protein>
    <recommendedName>
        <fullName evidence="2">histidine kinase</fullName>
        <ecNumber evidence="2">2.7.13.3</ecNumber>
    </recommendedName>
</protein>
<feature type="domain" description="Histidine kinase" evidence="7">
    <location>
        <begin position="288"/>
        <end position="459"/>
    </location>
</feature>
<dbReference type="OrthoDB" id="1931120at2"/>